<evidence type="ECO:0000313" key="5">
    <source>
        <dbReference type="EMBL" id="CRL42942.1"/>
    </source>
</evidence>
<evidence type="ECO:0000313" key="6">
    <source>
        <dbReference type="Proteomes" id="UP000049979"/>
    </source>
</evidence>
<keyword evidence="4" id="KW-0143">Chaperone</keyword>
<dbReference type="InterPro" id="IPR001404">
    <property type="entry name" value="Hsp90_fam"/>
</dbReference>
<reference evidence="6" key="1">
    <citation type="submission" date="2015-05" db="EMBL/GenBank/DDBJ databases">
        <authorList>
            <consortium name="Pathogen Informatics"/>
        </authorList>
    </citation>
    <scope>NUCLEOTIDE SEQUENCE [LARGE SCALE GENOMIC DNA]</scope>
    <source>
        <strain evidence="6">M72</strain>
    </source>
</reference>
<dbReference type="Proteomes" id="UP000049979">
    <property type="component" value="Unassembled WGS sequence"/>
</dbReference>
<accession>A0A0M6WYX3</accession>
<dbReference type="Pfam" id="PF13589">
    <property type="entry name" value="HATPase_c_3"/>
    <property type="match status" value="1"/>
</dbReference>
<dbReference type="GO" id="GO:0051082">
    <property type="term" value="F:unfolded protein binding"/>
    <property type="evidence" value="ECO:0007669"/>
    <property type="project" value="InterPro"/>
</dbReference>
<dbReference type="SUPFAM" id="SSF55874">
    <property type="entry name" value="ATPase domain of HSP90 chaperone/DNA topoisomerase II/histidine kinase"/>
    <property type="match status" value="1"/>
</dbReference>
<dbReference type="PANTHER" id="PTHR11528">
    <property type="entry name" value="HEAT SHOCK PROTEIN 90 FAMILY MEMBER"/>
    <property type="match status" value="1"/>
</dbReference>
<dbReference type="AlphaFoldDB" id="A0A0M6WYX3"/>
<sequence length="636" mass="74378">MKQCKVGMDQENIISTFASTQFYGDPDAYIREFLQNAIDACNTRAALEWSWGTEFLEMEEARALNSMRNPYSPQISIQYNSETQRLVFEDNGIGINARDIEQYVAKIGVSFYQSEDFSTQQLHYEPVAQFGVGMLSGFMVARALLIESRKDKSVNTAWNVTDRQTLEPVTAKWIEGAETMEYINSNREQSGTRITLVLRPKYAKNLSLQRLVHAVQHYMLYQPFPIQISFDEKKVTLQEQNHIMDNPFADILGIISIRIMDELMEGCIWIYNSKHQGLIGTSCLYQQGFLVTDEKKDLGLKPEWLRHMTYHLHLRKKFLTLRLARDDVAHDEHLMELRRLIGRRIVEHFASNPLGLNQYIASGQQPVLTEYEEEMQLLGKSVTVEVYLKGREIELPVATIIQGYTGKSIRIAFISKGLFTYYRQNHIMDFRRFLTEYQLIVFEKNRDLFCQLLAPYQGSMHYVISSECPGVIYEEMDADFHMIKSVVPYRYQYHLRPETFPDNEIFCMVTNTANGTLELRVNPKHRLLRILEPVMYHPKVHRMMEVIYENIKQRVINTQHRWNKIVDFGGSFVDDWKNQENVPTVSCIWCLEGDFDVSVNEFIAQTLTQKERVDLGLVGLVFRREDFIDWWFAPRE</sequence>
<dbReference type="Gene3D" id="3.30.565.10">
    <property type="entry name" value="Histidine kinase-like ATPase, C-terminal domain"/>
    <property type="match status" value="1"/>
</dbReference>
<evidence type="ECO:0000256" key="3">
    <source>
        <dbReference type="ARBA" id="ARBA00022840"/>
    </source>
</evidence>
<dbReference type="GO" id="GO:0140662">
    <property type="term" value="F:ATP-dependent protein folding chaperone"/>
    <property type="evidence" value="ECO:0007669"/>
    <property type="project" value="InterPro"/>
</dbReference>
<evidence type="ECO:0000256" key="2">
    <source>
        <dbReference type="ARBA" id="ARBA00022741"/>
    </source>
</evidence>
<protein>
    <recommendedName>
        <fullName evidence="7">High temperature protein G</fullName>
    </recommendedName>
</protein>
<dbReference type="EMBL" id="CVRR01000082">
    <property type="protein sequence ID" value="CRL42942.1"/>
    <property type="molecule type" value="Genomic_DNA"/>
</dbReference>
<dbReference type="InterPro" id="IPR036890">
    <property type="entry name" value="HATPase_C_sf"/>
</dbReference>
<gene>
    <name evidence="5" type="ORF">M72_17601</name>
</gene>
<keyword evidence="2" id="KW-0547">Nucleotide-binding</keyword>
<proteinExistence type="inferred from homology"/>
<dbReference type="InterPro" id="IPR020575">
    <property type="entry name" value="Hsp90_N"/>
</dbReference>
<dbReference type="OrthoDB" id="1837345at2"/>
<dbReference type="GO" id="GO:0005524">
    <property type="term" value="F:ATP binding"/>
    <property type="evidence" value="ECO:0007669"/>
    <property type="project" value="UniProtKB-KW"/>
</dbReference>
<comment type="similarity">
    <text evidence="1">Belongs to the heat shock protein 90 family.</text>
</comment>
<keyword evidence="3" id="KW-0067">ATP-binding</keyword>
<dbReference type="STRING" id="301302.ERS852420_03126"/>
<dbReference type="RefSeq" id="WP_055068846.1">
    <property type="nucleotide sequence ID" value="NZ_CP173697.1"/>
</dbReference>
<name>A0A0M6WYX3_9FIRM</name>
<evidence type="ECO:0000256" key="4">
    <source>
        <dbReference type="ARBA" id="ARBA00023186"/>
    </source>
</evidence>
<dbReference type="GO" id="GO:0016887">
    <property type="term" value="F:ATP hydrolysis activity"/>
    <property type="evidence" value="ECO:0007669"/>
    <property type="project" value="InterPro"/>
</dbReference>
<organism evidence="5 6">
    <name type="scientific">Roseburia faecis</name>
    <dbReference type="NCBI Taxonomy" id="301302"/>
    <lineage>
        <taxon>Bacteria</taxon>
        <taxon>Bacillati</taxon>
        <taxon>Bacillota</taxon>
        <taxon>Clostridia</taxon>
        <taxon>Lachnospirales</taxon>
        <taxon>Lachnospiraceae</taxon>
        <taxon>Roseburia</taxon>
    </lineage>
</organism>
<keyword evidence="6" id="KW-1185">Reference proteome</keyword>
<evidence type="ECO:0000256" key="1">
    <source>
        <dbReference type="ARBA" id="ARBA00008239"/>
    </source>
</evidence>
<evidence type="ECO:0008006" key="7">
    <source>
        <dbReference type="Google" id="ProtNLM"/>
    </source>
</evidence>
<dbReference type="PRINTS" id="PR00775">
    <property type="entry name" value="HEATSHOCK90"/>
</dbReference>